<dbReference type="SMART" id="SM00388">
    <property type="entry name" value="HisKA"/>
    <property type="match status" value="1"/>
</dbReference>
<dbReference type="OrthoDB" id="9796457at2"/>
<evidence type="ECO:0000259" key="9">
    <source>
        <dbReference type="PROSITE" id="PS50109"/>
    </source>
</evidence>
<dbReference type="PROSITE" id="PS50109">
    <property type="entry name" value="HIS_KIN"/>
    <property type="match status" value="1"/>
</dbReference>
<dbReference type="Proteomes" id="UP000297031">
    <property type="component" value="Chromosome"/>
</dbReference>
<dbReference type="Pfam" id="PF00512">
    <property type="entry name" value="HisKA"/>
    <property type="match status" value="1"/>
</dbReference>
<dbReference type="InterPro" id="IPR050736">
    <property type="entry name" value="Sensor_HK_Regulatory"/>
</dbReference>
<dbReference type="Gene3D" id="1.10.287.130">
    <property type="match status" value="1"/>
</dbReference>
<dbReference type="GO" id="GO:0000155">
    <property type="term" value="F:phosphorelay sensor kinase activity"/>
    <property type="evidence" value="ECO:0007669"/>
    <property type="project" value="InterPro"/>
</dbReference>
<keyword evidence="11" id="KW-1185">Reference proteome</keyword>
<dbReference type="SUPFAM" id="SSF55874">
    <property type="entry name" value="ATPase domain of HSP90 chaperone/DNA topoisomerase II/histidine kinase"/>
    <property type="match status" value="1"/>
</dbReference>
<evidence type="ECO:0000256" key="7">
    <source>
        <dbReference type="SAM" id="Coils"/>
    </source>
</evidence>
<dbReference type="InterPro" id="IPR003661">
    <property type="entry name" value="HisK_dim/P_dom"/>
</dbReference>
<dbReference type="SUPFAM" id="SSF47384">
    <property type="entry name" value="Homodimeric domain of signal transducing histidine kinase"/>
    <property type="match status" value="1"/>
</dbReference>
<keyword evidence="5" id="KW-0418">Kinase</keyword>
<accession>A0A4P7VQT6</accession>
<dbReference type="Pfam" id="PF02518">
    <property type="entry name" value="HATPase_c"/>
    <property type="match status" value="1"/>
</dbReference>
<dbReference type="InterPro" id="IPR036890">
    <property type="entry name" value="HATPase_C_sf"/>
</dbReference>
<dbReference type="InterPro" id="IPR003594">
    <property type="entry name" value="HATPase_dom"/>
</dbReference>
<dbReference type="PANTHER" id="PTHR43711">
    <property type="entry name" value="TWO-COMPONENT HISTIDINE KINASE"/>
    <property type="match status" value="1"/>
</dbReference>
<evidence type="ECO:0000313" key="10">
    <source>
        <dbReference type="EMBL" id="QCD36676.1"/>
    </source>
</evidence>
<evidence type="ECO:0000256" key="4">
    <source>
        <dbReference type="ARBA" id="ARBA00022679"/>
    </source>
</evidence>
<evidence type="ECO:0000256" key="5">
    <source>
        <dbReference type="ARBA" id="ARBA00022777"/>
    </source>
</evidence>
<dbReference type="PRINTS" id="PR00344">
    <property type="entry name" value="BCTRLSENSOR"/>
</dbReference>
<keyword evidence="8" id="KW-1133">Transmembrane helix</keyword>
<reference evidence="10 11" key="1">
    <citation type="submission" date="2019-02" db="EMBL/GenBank/DDBJ databases">
        <title>Isolation and identification of novel species under the genus Muribaculum.</title>
        <authorList>
            <person name="Miyake S."/>
            <person name="Ding Y."/>
            <person name="Low A."/>
            <person name="Soh M."/>
            <person name="Seedorf H."/>
        </authorList>
    </citation>
    <scope>NUCLEOTIDE SEQUENCE [LARGE SCALE GENOMIC DNA]</scope>
    <source>
        <strain evidence="10 11">TLL-A4</strain>
    </source>
</reference>
<protein>
    <recommendedName>
        <fullName evidence="2">histidine kinase</fullName>
        <ecNumber evidence="2">2.7.13.3</ecNumber>
    </recommendedName>
</protein>
<feature type="transmembrane region" description="Helical" evidence="8">
    <location>
        <begin position="410"/>
        <end position="433"/>
    </location>
</feature>
<proteinExistence type="predicted"/>
<organism evidence="10 11">
    <name type="scientific">Muribaculum gordoncarteri</name>
    <dbReference type="NCBI Taxonomy" id="2530390"/>
    <lineage>
        <taxon>Bacteria</taxon>
        <taxon>Pseudomonadati</taxon>
        <taxon>Bacteroidota</taxon>
        <taxon>Bacteroidia</taxon>
        <taxon>Bacteroidales</taxon>
        <taxon>Muribaculaceae</taxon>
        <taxon>Muribaculum</taxon>
    </lineage>
</organism>
<dbReference type="KEGG" id="mgod:E7746_12695"/>
<dbReference type="SMART" id="SM00387">
    <property type="entry name" value="HATPase_c"/>
    <property type="match status" value="1"/>
</dbReference>
<evidence type="ECO:0000256" key="3">
    <source>
        <dbReference type="ARBA" id="ARBA00022553"/>
    </source>
</evidence>
<keyword evidence="6" id="KW-0902">Two-component regulatory system</keyword>
<dbReference type="EMBL" id="CP039393">
    <property type="protein sequence ID" value="QCD36676.1"/>
    <property type="molecule type" value="Genomic_DNA"/>
</dbReference>
<keyword evidence="8" id="KW-0812">Transmembrane</keyword>
<feature type="domain" description="Histidine kinase" evidence="9">
    <location>
        <begin position="483"/>
        <end position="698"/>
    </location>
</feature>
<dbReference type="InterPro" id="IPR005467">
    <property type="entry name" value="His_kinase_dom"/>
</dbReference>
<keyword evidence="4" id="KW-0808">Transferase</keyword>
<dbReference type="Gene3D" id="3.30.565.10">
    <property type="entry name" value="Histidine kinase-like ATPase, C-terminal domain"/>
    <property type="match status" value="1"/>
</dbReference>
<feature type="coiled-coil region" evidence="7">
    <location>
        <begin position="432"/>
        <end position="476"/>
    </location>
</feature>
<keyword evidence="3" id="KW-0597">Phosphoprotein</keyword>
<evidence type="ECO:0000256" key="8">
    <source>
        <dbReference type="SAM" id="Phobius"/>
    </source>
</evidence>
<dbReference type="PANTHER" id="PTHR43711:SF26">
    <property type="entry name" value="SENSOR HISTIDINE KINASE RCSC"/>
    <property type="match status" value="1"/>
</dbReference>
<sequence length="698" mass="81089">MSRLKLFLFVTLLMTNINHLLSAPISVRDSLQRELSRSKTVADSLNIMYNIFDITPRKDQKEIGNELYEFAKANKLYDVQLDILRNLSNLYLIAPSDSMHKVLIAETELVPESDDKKMTKLFLEIALNAKQASNATEAERQYRLRELMKEYNEEPSNDLYDRIRQLFNLCIYLGTTTHGELYVDYANKLINLINRLPQEYNPLRNMYYSQMGPIYTANNQYVQAIAADKEQLKIVKELEKRYHSQGRRYRNYDANYYNVYRRMLSNYSVLSPEEIEDYNNQINAISRRNSTIRNDIMHNQRSTIYYLMATKRYKEALHLLKKQIDNPVNAQHRRQFLKLMMEAAGAINDKESLLEATMAYNKQLEEYNKLKAAEIYKELQIKFDINELRNRNVELELEMRNSELESNRKLLRVVITAGIILLVMLVIAIWLYLRTRRLAKNLEKSREKLQREQENLITAQQELIEARNQAESANKMKTQFIRNMRHEIRTPLSAVIGFSQLIVDSIPEKYRGDMERYSDIIMINNEMILTLINDVLDTAGMETGTIKLDPKPTSLQQICSIAISVVEHLANPGVIMKFENEGDKDFVLNTDAARVEQVLINLLKNATKFTSRGSITLGYKVDKENKQVVFSVTDTGIGIPADKMKMIFNRFEKVNNFSQGSGLGLHICRLIANMVNGEVCIDPNYRNGARFLFIHPIV</sequence>
<gene>
    <name evidence="10" type="ORF">E7746_12695</name>
</gene>
<evidence type="ECO:0000256" key="1">
    <source>
        <dbReference type="ARBA" id="ARBA00000085"/>
    </source>
</evidence>
<evidence type="ECO:0000313" key="11">
    <source>
        <dbReference type="Proteomes" id="UP000297031"/>
    </source>
</evidence>
<keyword evidence="8" id="KW-0472">Membrane</keyword>
<dbReference type="AlphaFoldDB" id="A0A4P7VQT6"/>
<dbReference type="EC" id="2.7.13.3" evidence="2"/>
<name>A0A4P7VQT6_9BACT</name>
<evidence type="ECO:0000256" key="2">
    <source>
        <dbReference type="ARBA" id="ARBA00012438"/>
    </source>
</evidence>
<dbReference type="InterPro" id="IPR004358">
    <property type="entry name" value="Sig_transdc_His_kin-like_C"/>
</dbReference>
<comment type="catalytic activity">
    <reaction evidence="1">
        <text>ATP + protein L-histidine = ADP + protein N-phospho-L-histidine.</text>
        <dbReference type="EC" id="2.7.13.3"/>
    </reaction>
</comment>
<keyword evidence="7" id="KW-0175">Coiled coil</keyword>
<dbReference type="InterPro" id="IPR036097">
    <property type="entry name" value="HisK_dim/P_sf"/>
</dbReference>
<dbReference type="CDD" id="cd00082">
    <property type="entry name" value="HisKA"/>
    <property type="match status" value="1"/>
</dbReference>
<evidence type="ECO:0000256" key="6">
    <source>
        <dbReference type="ARBA" id="ARBA00023012"/>
    </source>
</evidence>